<dbReference type="EnsemblMetazoa" id="MESCA005256-RA">
    <property type="protein sequence ID" value="MESCA005256-PA"/>
    <property type="gene ID" value="MESCA005256"/>
</dbReference>
<dbReference type="CDD" id="cd00707">
    <property type="entry name" value="Pancreat_lipase_like"/>
    <property type="match status" value="1"/>
</dbReference>
<comment type="similarity">
    <text evidence="2 4">Belongs to the AB hydrolase superfamily. Lipase family.</text>
</comment>
<name>T1GNU5_MEGSC</name>
<comment type="subcellular location">
    <subcellularLocation>
        <location evidence="1">Secreted</location>
    </subcellularLocation>
</comment>
<dbReference type="GO" id="GO:0016298">
    <property type="term" value="F:lipase activity"/>
    <property type="evidence" value="ECO:0007669"/>
    <property type="project" value="InterPro"/>
</dbReference>
<dbReference type="STRING" id="36166.T1GNU5"/>
<evidence type="ECO:0000313" key="7">
    <source>
        <dbReference type="Proteomes" id="UP000015102"/>
    </source>
</evidence>
<dbReference type="HOGENOM" id="CLU_027171_2_0_1"/>
<dbReference type="GO" id="GO:0005615">
    <property type="term" value="C:extracellular space"/>
    <property type="evidence" value="ECO:0007669"/>
    <property type="project" value="TreeGrafter"/>
</dbReference>
<dbReference type="InterPro" id="IPR033906">
    <property type="entry name" value="Lipase_N"/>
</dbReference>
<dbReference type="InterPro" id="IPR013818">
    <property type="entry name" value="Lipase"/>
</dbReference>
<proteinExistence type="inferred from homology"/>
<dbReference type="AlphaFoldDB" id="T1GNU5"/>
<dbReference type="FunFam" id="3.40.50.1820:FF:000076">
    <property type="entry name" value="phospholipase A1"/>
    <property type="match status" value="1"/>
</dbReference>
<dbReference type="PANTHER" id="PTHR11610:SF150">
    <property type="entry name" value="FI01825P-RELATED"/>
    <property type="match status" value="1"/>
</dbReference>
<feature type="domain" description="Lipase" evidence="5">
    <location>
        <begin position="34"/>
        <end position="285"/>
    </location>
</feature>
<evidence type="ECO:0000256" key="3">
    <source>
        <dbReference type="ARBA" id="ARBA00022525"/>
    </source>
</evidence>
<sequence length="323" mass="36576">MVRAQKDGSFRYWTVDEAEAFELIRPRRNPSKPIYYNLYTKSNPTDPQIFTSESLLEGKSTNFNKNNPTRFIIHGWLIGDYESGTQSQITAAYLDPNYKDEDYNVFTVDWSNYADNPNYAEARYDAPKAAKDIAEFIDLMHEKLGLEFETLTLIGHSLGGQVAGIVGKNVKNGKVNTIYGLDPAGPLFMTTKPEKRLTSTDAEYVEVIHTDRMELGYAKPLGQADFYPNWGRRQPGCKYDVGGECSHKRVVLLFAEAVRMRNNNKFVPTQCVDYESIKDEQRCSGLVDNGVKMAAVGNFQVAEGVYYLPTRGESVFGRGFYYM</sequence>
<reference evidence="7" key="1">
    <citation type="submission" date="2013-02" db="EMBL/GenBank/DDBJ databases">
        <authorList>
            <person name="Hughes D."/>
        </authorList>
    </citation>
    <scope>NUCLEOTIDE SEQUENCE</scope>
    <source>
        <strain>Durham</strain>
        <strain evidence="7">NC isolate 2 -- Noor lab</strain>
    </source>
</reference>
<dbReference type="OMA" id="IANADFY"/>
<reference evidence="6" key="2">
    <citation type="submission" date="2015-06" db="UniProtKB">
        <authorList>
            <consortium name="EnsemblMetazoa"/>
        </authorList>
    </citation>
    <scope>IDENTIFICATION</scope>
</reference>
<dbReference type="Pfam" id="PF00151">
    <property type="entry name" value="Lipase"/>
    <property type="match status" value="1"/>
</dbReference>
<evidence type="ECO:0000256" key="1">
    <source>
        <dbReference type="ARBA" id="ARBA00004613"/>
    </source>
</evidence>
<dbReference type="InterPro" id="IPR000734">
    <property type="entry name" value="TAG_lipase"/>
</dbReference>
<dbReference type="Gene3D" id="3.40.50.1820">
    <property type="entry name" value="alpha/beta hydrolase"/>
    <property type="match status" value="1"/>
</dbReference>
<protein>
    <recommendedName>
        <fullName evidence="5">Lipase domain-containing protein</fullName>
    </recommendedName>
</protein>
<evidence type="ECO:0000313" key="6">
    <source>
        <dbReference type="EnsemblMetazoa" id="MESCA005256-PA"/>
    </source>
</evidence>
<dbReference type="GO" id="GO:0016042">
    <property type="term" value="P:lipid catabolic process"/>
    <property type="evidence" value="ECO:0007669"/>
    <property type="project" value="TreeGrafter"/>
</dbReference>
<evidence type="ECO:0000256" key="4">
    <source>
        <dbReference type="RuleBase" id="RU004262"/>
    </source>
</evidence>
<dbReference type="InterPro" id="IPR029058">
    <property type="entry name" value="AB_hydrolase_fold"/>
</dbReference>
<dbReference type="EMBL" id="CAQQ02048522">
    <property type="status" value="NOT_ANNOTATED_CDS"/>
    <property type="molecule type" value="Genomic_DNA"/>
</dbReference>
<dbReference type="SUPFAM" id="SSF53474">
    <property type="entry name" value="alpha/beta-Hydrolases"/>
    <property type="match status" value="1"/>
</dbReference>
<dbReference type="PANTHER" id="PTHR11610">
    <property type="entry name" value="LIPASE"/>
    <property type="match status" value="1"/>
</dbReference>
<evidence type="ECO:0000256" key="2">
    <source>
        <dbReference type="ARBA" id="ARBA00010701"/>
    </source>
</evidence>
<keyword evidence="7" id="KW-1185">Reference proteome</keyword>
<organism evidence="6 7">
    <name type="scientific">Megaselia scalaris</name>
    <name type="common">Humpbacked fly</name>
    <name type="synonym">Phora scalaris</name>
    <dbReference type="NCBI Taxonomy" id="36166"/>
    <lineage>
        <taxon>Eukaryota</taxon>
        <taxon>Metazoa</taxon>
        <taxon>Ecdysozoa</taxon>
        <taxon>Arthropoda</taxon>
        <taxon>Hexapoda</taxon>
        <taxon>Insecta</taxon>
        <taxon>Pterygota</taxon>
        <taxon>Neoptera</taxon>
        <taxon>Endopterygota</taxon>
        <taxon>Diptera</taxon>
        <taxon>Brachycera</taxon>
        <taxon>Muscomorpha</taxon>
        <taxon>Platypezoidea</taxon>
        <taxon>Phoridae</taxon>
        <taxon>Megaseliini</taxon>
        <taxon>Megaselia</taxon>
    </lineage>
</organism>
<evidence type="ECO:0000259" key="5">
    <source>
        <dbReference type="Pfam" id="PF00151"/>
    </source>
</evidence>
<keyword evidence="3" id="KW-0964">Secreted</keyword>
<dbReference type="GO" id="GO:0017171">
    <property type="term" value="F:serine hydrolase activity"/>
    <property type="evidence" value="ECO:0007669"/>
    <property type="project" value="TreeGrafter"/>
</dbReference>
<dbReference type="Proteomes" id="UP000015102">
    <property type="component" value="Unassembled WGS sequence"/>
</dbReference>
<accession>T1GNU5</accession>
<dbReference type="PRINTS" id="PR00821">
    <property type="entry name" value="TAGLIPASE"/>
</dbReference>